<dbReference type="PANTHER" id="PTHR10587">
    <property type="entry name" value="GLYCOSYL TRANSFERASE-RELATED"/>
    <property type="match status" value="1"/>
</dbReference>
<comment type="caution">
    <text evidence="4">The sequence shown here is derived from an EMBL/GenBank/DDBJ whole genome shotgun (WGS) entry which is preliminary data.</text>
</comment>
<dbReference type="PANTHER" id="PTHR10587:SF137">
    <property type="entry name" value="4-DEOXY-4-FORMAMIDO-L-ARABINOSE-PHOSPHOUNDECAPRENOL DEFORMYLASE ARND-RELATED"/>
    <property type="match status" value="1"/>
</dbReference>
<reference evidence="4" key="2">
    <citation type="submission" date="2021-04" db="EMBL/GenBank/DDBJ databases">
        <authorList>
            <person name="Podell S."/>
        </authorList>
    </citation>
    <scope>NUCLEOTIDE SEQUENCE</scope>
    <source>
        <strain evidence="4">Hildebrandi</strain>
    </source>
</reference>
<sequence length="494" mass="55931">MELSSQFDGRCEPFMIYGVLRQTERSGEATSKGSTASVEWFVHIQDSSSIQQHHGDNRHSLDLSKDSYVVFDEKWNPLELHGKKSNLDTAIILYGAQQMKMGDGTELSKALLATKQRTSDSNTNDLEESDKNTDPTNRKENVLSVNGTSFGSFKLLPSISKRRESHLLSIFSNEKSVPVVSVPFHRSEIPLSMVKSQVEDGSLPMVPVKRSSTHQFLIQQSVDWFFHQETVRFFACQPYRFSPRTIYRFPGTVKSNTNGDDNSSLPRNSPSGYIALTIDDAPCRIDNRESSKLCQVLDLLGQYQAKATFMVIQQFLTHAHEPDLVRLLQEGNEMANHGVRDAAMSNTKDYPTVDVFVEAVQQCNARIQELQDHAMKHGDSSRHDPETIQSGVKWFRAPHGKYTKLMERGLERLDMYNVMCDAYAVDPVVEDAEWIAKSLSHQVKDGSIILIHMPEKGFREYCLHALRLLLEDLCVHKGFRVVTVSELERLSTAE</sequence>
<evidence type="ECO:0000313" key="4">
    <source>
        <dbReference type="EMBL" id="KAG7367884.1"/>
    </source>
</evidence>
<dbReference type="Pfam" id="PF01522">
    <property type="entry name" value="Polysacc_deac_1"/>
    <property type="match status" value="1"/>
</dbReference>
<dbReference type="EMBL" id="JAGRRH010000006">
    <property type="protein sequence ID" value="KAG7367884.1"/>
    <property type="molecule type" value="Genomic_DNA"/>
</dbReference>
<protein>
    <submittedName>
        <fullName evidence="4">Polysaccharide deacetylase</fullName>
    </submittedName>
</protein>
<dbReference type="GO" id="GO:0005975">
    <property type="term" value="P:carbohydrate metabolic process"/>
    <property type="evidence" value="ECO:0007669"/>
    <property type="project" value="InterPro"/>
</dbReference>
<evidence type="ECO:0000259" key="2">
    <source>
        <dbReference type="PROSITE" id="PS51677"/>
    </source>
</evidence>
<feature type="region of interest" description="Disordered" evidence="1">
    <location>
        <begin position="115"/>
        <end position="141"/>
    </location>
</feature>
<reference evidence="4" key="1">
    <citation type="journal article" date="2021" name="Sci. Rep.">
        <title>Diploid genomic architecture of Nitzschia inconspicua, an elite biomass production diatom.</title>
        <authorList>
            <person name="Oliver A."/>
            <person name="Podell S."/>
            <person name="Pinowska A."/>
            <person name="Traller J.C."/>
            <person name="Smith S.R."/>
            <person name="McClure R."/>
            <person name="Beliaev A."/>
            <person name="Bohutskyi P."/>
            <person name="Hill E.A."/>
            <person name="Rabines A."/>
            <person name="Zheng H."/>
            <person name="Allen L.Z."/>
            <person name="Kuo A."/>
            <person name="Grigoriev I.V."/>
            <person name="Allen A.E."/>
            <person name="Hazlebeck D."/>
            <person name="Allen E.E."/>
        </authorList>
    </citation>
    <scope>NUCLEOTIDE SEQUENCE</scope>
    <source>
        <strain evidence="4">Hildebrandi</strain>
    </source>
</reference>
<feature type="domain" description="NodB homology" evidence="2">
    <location>
        <begin position="272"/>
        <end position="482"/>
    </location>
</feature>
<proteinExistence type="predicted"/>
<dbReference type="OrthoDB" id="407355at2759"/>
<dbReference type="GO" id="GO:0004099">
    <property type="term" value="F:chitin deacetylase activity"/>
    <property type="evidence" value="ECO:0007669"/>
    <property type="project" value="UniProtKB-ARBA"/>
</dbReference>
<dbReference type="PROSITE" id="PS51677">
    <property type="entry name" value="NODB"/>
    <property type="match status" value="1"/>
</dbReference>
<gene>
    <name evidence="3" type="ORF">IV203_015965</name>
    <name evidence="4" type="ORF">IV203_030627</name>
</gene>
<keyword evidence="5" id="KW-1185">Reference proteome</keyword>
<feature type="compositionally biased region" description="Polar residues" evidence="1">
    <location>
        <begin position="115"/>
        <end position="124"/>
    </location>
</feature>
<dbReference type="InterPro" id="IPR002509">
    <property type="entry name" value="NODB_dom"/>
</dbReference>
<name>A0A9K3LTU4_9STRA</name>
<dbReference type="EMBL" id="JAGRRH010000020">
    <property type="protein sequence ID" value="KAG7347260.1"/>
    <property type="molecule type" value="Genomic_DNA"/>
</dbReference>
<evidence type="ECO:0000313" key="5">
    <source>
        <dbReference type="Proteomes" id="UP000693970"/>
    </source>
</evidence>
<dbReference type="Proteomes" id="UP000693970">
    <property type="component" value="Unassembled WGS sequence"/>
</dbReference>
<dbReference type="AlphaFoldDB" id="A0A9K3LTU4"/>
<accession>A0A9K3LTU4</accession>
<evidence type="ECO:0000313" key="3">
    <source>
        <dbReference type="EMBL" id="KAG7347260.1"/>
    </source>
</evidence>
<feature type="compositionally biased region" description="Basic and acidic residues" evidence="1">
    <location>
        <begin position="129"/>
        <end position="141"/>
    </location>
</feature>
<evidence type="ECO:0000256" key="1">
    <source>
        <dbReference type="SAM" id="MobiDB-lite"/>
    </source>
</evidence>
<organism evidence="4 5">
    <name type="scientific">Nitzschia inconspicua</name>
    <dbReference type="NCBI Taxonomy" id="303405"/>
    <lineage>
        <taxon>Eukaryota</taxon>
        <taxon>Sar</taxon>
        <taxon>Stramenopiles</taxon>
        <taxon>Ochrophyta</taxon>
        <taxon>Bacillariophyta</taxon>
        <taxon>Bacillariophyceae</taxon>
        <taxon>Bacillariophycidae</taxon>
        <taxon>Bacillariales</taxon>
        <taxon>Bacillariaceae</taxon>
        <taxon>Nitzschia</taxon>
    </lineage>
</organism>
<dbReference type="InterPro" id="IPR050248">
    <property type="entry name" value="Polysacc_deacetylase_ArnD"/>
</dbReference>